<gene>
    <name evidence="17" type="ORF">AVDCRST_MAG26-1560</name>
</gene>
<comment type="subcellular location">
    <subcellularLocation>
        <location evidence="2">Endomembrane system</location>
        <topology evidence="2">Multi-pass membrane protein</topology>
    </subcellularLocation>
</comment>
<protein>
    <recommendedName>
        <fullName evidence="5">CDP-diacylglycerol--serine O-phosphatidyltransferase</fullName>
        <ecNumber evidence="4">2.7.8.8</ecNumber>
    </recommendedName>
    <alternativeName>
        <fullName evidence="14">Phosphatidylserine synthase</fullName>
    </alternativeName>
</protein>
<feature type="transmembrane region" description="Helical" evidence="16">
    <location>
        <begin position="7"/>
        <end position="27"/>
    </location>
</feature>
<name>A0A6J4I6L8_9CHLR</name>
<proteinExistence type="inferred from homology"/>
<sequence length="235" mass="25685">MNRRSWFPNFLTTANLFCGFLAILFIIQSKAHAGTDHSWFIWAGLTICLAALLDALDGRLARVLDGSSAFGKELDSLADLVSFGVAPAVLVYEYAFHDDALKVLWMVVCGLFVCCGAGRLARYNLGGLNSRFFSGIPIPAAGLTVTGLAIFPSHLSTGVMAAVVLVCAFLMISTLRYPHLDQLIFEAPPPIRLLFMSLFVICLVAPQDWFYMLPVSYIVYGLLTNLISALRPKEA</sequence>
<evidence type="ECO:0000256" key="7">
    <source>
        <dbReference type="ARBA" id="ARBA00022679"/>
    </source>
</evidence>
<dbReference type="GO" id="GO:0016020">
    <property type="term" value="C:membrane"/>
    <property type="evidence" value="ECO:0007669"/>
    <property type="project" value="InterPro"/>
</dbReference>
<keyword evidence="6" id="KW-0444">Lipid biosynthesis</keyword>
<dbReference type="PANTHER" id="PTHR14269:SF61">
    <property type="entry name" value="CDP-DIACYLGLYCEROL--SERINE O-PHOSPHATIDYLTRANSFERASE"/>
    <property type="match status" value="1"/>
</dbReference>
<feature type="transmembrane region" description="Helical" evidence="16">
    <location>
        <begin position="189"/>
        <end position="206"/>
    </location>
</feature>
<dbReference type="EC" id="2.7.8.8" evidence="4"/>
<comment type="catalytic activity">
    <reaction evidence="1">
        <text>a CDP-1,2-diacyl-sn-glycerol + L-serine = a 1,2-diacyl-sn-glycero-3-phospho-L-serine + CMP + H(+)</text>
        <dbReference type="Rhea" id="RHEA:16913"/>
        <dbReference type="ChEBI" id="CHEBI:15378"/>
        <dbReference type="ChEBI" id="CHEBI:33384"/>
        <dbReference type="ChEBI" id="CHEBI:57262"/>
        <dbReference type="ChEBI" id="CHEBI:58332"/>
        <dbReference type="ChEBI" id="CHEBI:60377"/>
        <dbReference type="EC" id="2.7.8.8"/>
    </reaction>
</comment>
<dbReference type="Gene3D" id="1.20.120.1760">
    <property type="match status" value="1"/>
</dbReference>
<evidence type="ECO:0000256" key="3">
    <source>
        <dbReference type="ARBA" id="ARBA00010441"/>
    </source>
</evidence>
<evidence type="ECO:0000256" key="4">
    <source>
        <dbReference type="ARBA" id="ARBA00013174"/>
    </source>
</evidence>
<organism evidence="17">
    <name type="scientific">uncultured Chloroflexia bacterium</name>
    <dbReference type="NCBI Taxonomy" id="1672391"/>
    <lineage>
        <taxon>Bacteria</taxon>
        <taxon>Bacillati</taxon>
        <taxon>Chloroflexota</taxon>
        <taxon>Chloroflexia</taxon>
        <taxon>environmental samples</taxon>
    </lineage>
</organism>
<dbReference type="InterPro" id="IPR004533">
    <property type="entry name" value="CDP-diaglyc--ser_O-PTrfase"/>
</dbReference>
<comment type="similarity">
    <text evidence="3 15">Belongs to the CDP-alcohol phosphatidyltransferase class-I family.</text>
</comment>
<dbReference type="PANTHER" id="PTHR14269">
    <property type="entry name" value="CDP-DIACYLGLYCEROL--GLYCEROL-3-PHOSPHATE 3-PHOSPHATIDYLTRANSFERASE-RELATED"/>
    <property type="match status" value="1"/>
</dbReference>
<keyword evidence="12" id="KW-0594">Phospholipid biosynthesis</keyword>
<dbReference type="Pfam" id="PF01066">
    <property type="entry name" value="CDP-OH_P_transf"/>
    <property type="match status" value="1"/>
</dbReference>
<evidence type="ECO:0000256" key="9">
    <source>
        <dbReference type="ARBA" id="ARBA00022989"/>
    </source>
</evidence>
<evidence type="ECO:0000256" key="16">
    <source>
        <dbReference type="SAM" id="Phobius"/>
    </source>
</evidence>
<accession>A0A6J4I6L8</accession>
<keyword evidence="11 16" id="KW-0472">Membrane</keyword>
<feature type="transmembrane region" description="Helical" evidence="16">
    <location>
        <begin position="132"/>
        <end position="151"/>
    </location>
</feature>
<feature type="transmembrane region" description="Helical" evidence="16">
    <location>
        <begin position="39"/>
        <end position="56"/>
    </location>
</feature>
<dbReference type="InterPro" id="IPR048254">
    <property type="entry name" value="CDP_ALCOHOL_P_TRANSF_CS"/>
</dbReference>
<keyword evidence="7 15" id="KW-0808">Transferase</keyword>
<keyword evidence="13" id="KW-1208">Phospholipid metabolism</keyword>
<feature type="transmembrane region" description="Helical" evidence="16">
    <location>
        <begin position="77"/>
        <end position="97"/>
    </location>
</feature>
<evidence type="ECO:0000256" key="8">
    <source>
        <dbReference type="ARBA" id="ARBA00022692"/>
    </source>
</evidence>
<evidence type="ECO:0000256" key="13">
    <source>
        <dbReference type="ARBA" id="ARBA00023264"/>
    </source>
</evidence>
<evidence type="ECO:0000256" key="6">
    <source>
        <dbReference type="ARBA" id="ARBA00022516"/>
    </source>
</evidence>
<evidence type="ECO:0000256" key="12">
    <source>
        <dbReference type="ARBA" id="ARBA00023209"/>
    </source>
</evidence>
<dbReference type="EMBL" id="CADCTK010000360">
    <property type="protein sequence ID" value="CAA9243579.1"/>
    <property type="molecule type" value="Genomic_DNA"/>
</dbReference>
<dbReference type="GO" id="GO:0008654">
    <property type="term" value="P:phospholipid biosynthetic process"/>
    <property type="evidence" value="ECO:0007669"/>
    <property type="project" value="UniProtKB-KW"/>
</dbReference>
<evidence type="ECO:0000256" key="14">
    <source>
        <dbReference type="ARBA" id="ARBA00032361"/>
    </source>
</evidence>
<dbReference type="GO" id="GO:0012505">
    <property type="term" value="C:endomembrane system"/>
    <property type="evidence" value="ECO:0007669"/>
    <property type="project" value="UniProtKB-SubCell"/>
</dbReference>
<feature type="transmembrane region" description="Helical" evidence="16">
    <location>
        <begin position="103"/>
        <end position="120"/>
    </location>
</feature>
<dbReference type="AlphaFoldDB" id="A0A6J4I6L8"/>
<keyword evidence="9 16" id="KW-1133">Transmembrane helix</keyword>
<dbReference type="GO" id="GO:0003882">
    <property type="term" value="F:CDP-diacylglycerol-serine O-phosphatidyltransferase activity"/>
    <property type="evidence" value="ECO:0007669"/>
    <property type="project" value="UniProtKB-EC"/>
</dbReference>
<dbReference type="PROSITE" id="PS00379">
    <property type="entry name" value="CDP_ALCOHOL_P_TRANSF"/>
    <property type="match status" value="1"/>
</dbReference>
<evidence type="ECO:0000256" key="5">
    <source>
        <dbReference type="ARBA" id="ARBA00017171"/>
    </source>
</evidence>
<reference evidence="17" key="1">
    <citation type="submission" date="2020-02" db="EMBL/GenBank/DDBJ databases">
        <authorList>
            <person name="Meier V. D."/>
        </authorList>
    </citation>
    <scope>NUCLEOTIDE SEQUENCE</scope>
    <source>
        <strain evidence="17">AVDCRST_MAG26</strain>
    </source>
</reference>
<dbReference type="InterPro" id="IPR000462">
    <property type="entry name" value="CDP-OH_P_trans"/>
</dbReference>
<evidence type="ECO:0000256" key="1">
    <source>
        <dbReference type="ARBA" id="ARBA00000287"/>
    </source>
</evidence>
<evidence type="ECO:0000313" key="17">
    <source>
        <dbReference type="EMBL" id="CAA9243579.1"/>
    </source>
</evidence>
<keyword evidence="8 16" id="KW-0812">Transmembrane</keyword>
<evidence type="ECO:0000256" key="10">
    <source>
        <dbReference type="ARBA" id="ARBA00023098"/>
    </source>
</evidence>
<evidence type="ECO:0000256" key="2">
    <source>
        <dbReference type="ARBA" id="ARBA00004127"/>
    </source>
</evidence>
<dbReference type="InterPro" id="IPR050324">
    <property type="entry name" value="CDP-alcohol_PTase-I"/>
</dbReference>
<evidence type="ECO:0000256" key="15">
    <source>
        <dbReference type="RuleBase" id="RU003750"/>
    </source>
</evidence>
<feature type="transmembrane region" description="Helical" evidence="16">
    <location>
        <begin position="157"/>
        <end position="177"/>
    </location>
</feature>
<dbReference type="NCBIfam" id="TIGR00473">
    <property type="entry name" value="pssA"/>
    <property type="match status" value="1"/>
</dbReference>
<dbReference type="InterPro" id="IPR043130">
    <property type="entry name" value="CDP-OH_PTrfase_TM_dom"/>
</dbReference>
<evidence type="ECO:0000256" key="11">
    <source>
        <dbReference type="ARBA" id="ARBA00023136"/>
    </source>
</evidence>
<keyword evidence="10" id="KW-0443">Lipid metabolism</keyword>